<accession>A0A4P7CSI1</accession>
<sequence length="102" mass="11546">MGNFIESKAERKQTYYHSPTDSVDINFDFLGRVPGDFKPLTTHSHSMKNNVTAYFRAGTALHKSRLILFFRHCNLMTSFNYATKLSESSIKAQAPPSLSIKS</sequence>
<dbReference type="RefSeq" id="WP_134748159.1">
    <property type="nucleotide sequence ID" value="NZ_CP038148.1"/>
</dbReference>
<dbReference type="Proteomes" id="UP000295727">
    <property type="component" value="Chromosome 1"/>
</dbReference>
<name>A0A4P7CSI1_9BURK</name>
<protein>
    <submittedName>
        <fullName evidence="1">Uncharacterized protein</fullName>
    </submittedName>
</protein>
<dbReference type="KEGG" id="ppai:E1956_08235"/>
<evidence type="ECO:0000313" key="1">
    <source>
        <dbReference type="EMBL" id="QBQ97164.1"/>
    </source>
</evidence>
<keyword evidence="2" id="KW-1185">Reference proteome</keyword>
<evidence type="ECO:0000313" key="2">
    <source>
        <dbReference type="Proteomes" id="UP000295727"/>
    </source>
</evidence>
<dbReference type="EMBL" id="CP038148">
    <property type="protein sequence ID" value="QBQ97164.1"/>
    <property type="molecule type" value="Genomic_DNA"/>
</dbReference>
<proteinExistence type="predicted"/>
<dbReference type="AlphaFoldDB" id="A0A4P7CSI1"/>
<gene>
    <name evidence="1" type="ORF">E1956_08235</name>
</gene>
<organism evidence="1 2">
    <name type="scientific">Paraburkholderia pallida</name>
    <dbReference type="NCBI Taxonomy" id="2547399"/>
    <lineage>
        <taxon>Bacteria</taxon>
        <taxon>Pseudomonadati</taxon>
        <taxon>Pseudomonadota</taxon>
        <taxon>Betaproteobacteria</taxon>
        <taxon>Burkholderiales</taxon>
        <taxon>Burkholderiaceae</taxon>
        <taxon>Paraburkholderia</taxon>
    </lineage>
</organism>
<reference evidence="1 2" key="1">
    <citation type="submission" date="2019-03" db="EMBL/GenBank/DDBJ databases">
        <title>Paraburkholderia sp. 7MH5, isolated from subtropical forest soil.</title>
        <authorList>
            <person name="Gao Z.-H."/>
            <person name="Qiu L.-H."/>
        </authorList>
    </citation>
    <scope>NUCLEOTIDE SEQUENCE [LARGE SCALE GENOMIC DNA]</scope>
    <source>
        <strain evidence="1 2">7MH5</strain>
    </source>
</reference>